<comment type="similarity">
    <text evidence="1">Belongs to the DOCK family.</text>
</comment>
<reference evidence="3 4" key="1">
    <citation type="journal article" date="2014" name="Genome Biol. Evol.">
        <title>The genome of the myxosporean Thelohanellus kitauei shows adaptations to nutrient acquisition within its fish host.</title>
        <authorList>
            <person name="Yang Y."/>
            <person name="Xiong J."/>
            <person name="Zhou Z."/>
            <person name="Huo F."/>
            <person name="Miao W."/>
            <person name="Ran C."/>
            <person name="Liu Y."/>
            <person name="Zhang J."/>
            <person name="Feng J."/>
            <person name="Wang M."/>
            <person name="Wang M."/>
            <person name="Wang L."/>
            <person name="Yao B."/>
        </authorList>
    </citation>
    <scope>NUCLEOTIDE SEQUENCE [LARGE SCALE GENOMIC DNA]</scope>
    <source>
        <strain evidence="3">Wuqing</strain>
    </source>
</reference>
<dbReference type="InterPro" id="IPR027007">
    <property type="entry name" value="C2_DOCK-type_domain"/>
</dbReference>
<dbReference type="Pfam" id="PF14429">
    <property type="entry name" value="DOCK-C2"/>
    <property type="match status" value="1"/>
</dbReference>
<dbReference type="OrthoDB" id="47328at2759"/>
<protein>
    <submittedName>
        <fullName evidence="3">Dedicator of cytokinesis protein 11</fullName>
    </submittedName>
</protein>
<feature type="domain" description="C2 DOCK-type" evidence="2">
    <location>
        <begin position="1"/>
        <end position="109"/>
    </location>
</feature>
<dbReference type="GO" id="GO:0007264">
    <property type="term" value="P:small GTPase-mediated signal transduction"/>
    <property type="evidence" value="ECO:0007669"/>
    <property type="project" value="InterPro"/>
</dbReference>
<dbReference type="PROSITE" id="PS51650">
    <property type="entry name" value="C2_DOCK"/>
    <property type="match status" value="1"/>
</dbReference>
<evidence type="ECO:0000259" key="2">
    <source>
        <dbReference type="PROSITE" id="PS51650"/>
    </source>
</evidence>
<organism evidence="3 4">
    <name type="scientific">Thelohanellus kitauei</name>
    <name type="common">Myxosporean</name>
    <dbReference type="NCBI Taxonomy" id="669202"/>
    <lineage>
        <taxon>Eukaryota</taxon>
        <taxon>Metazoa</taxon>
        <taxon>Cnidaria</taxon>
        <taxon>Myxozoa</taxon>
        <taxon>Myxosporea</taxon>
        <taxon>Bivalvulida</taxon>
        <taxon>Platysporina</taxon>
        <taxon>Myxobolidae</taxon>
        <taxon>Thelohanellus</taxon>
    </lineage>
</organism>
<comment type="caution">
    <text evidence="3">The sequence shown here is derived from an EMBL/GenBank/DDBJ whole genome shotgun (WGS) entry which is preliminary data.</text>
</comment>
<dbReference type="PANTHER" id="PTHR23317">
    <property type="entry name" value="DEDICATOR OF CYTOKINESIS DOCK"/>
    <property type="match status" value="1"/>
</dbReference>
<dbReference type="GO" id="GO:0005085">
    <property type="term" value="F:guanyl-nucleotide exchange factor activity"/>
    <property type="evidence" value="ECO:0007669"/>
    <property type="project" value="InterPro"/>
</dbReference>
<evidence type="ECO:0000313" key="4">
    <source>
        <dbReference type="Proteomes" id="UP000031668"/>
    </source>
</evidence>
<accession>A0A0C2JK57</accession>
<evidence type="ECO:0000256" key="1">
    <source>
        <dbReference type="PROSITE-ProRule" id="PRU00983"/>
    </source>
</evidence>
<dbReference type="InterPro" id="IPR026791">
    <property type="entry name" value="DOCK"/>
</dbReference>
<dbReference type="OMA" id="YTHADSE"/>
<dbReference type="AlphaFoldDB" id="A0A0C2JK57"/>
<dbReference type="Gene3D" id="2.60.40.150">
    <property type="entry name" value="C2 domain"/>
    <property type="match status" value="1"/>
</dbReference>
<dbReference type="PANTHER" id="PTHR23317:SF76">
    <property type="entry name" value="LD20667P"/>
    <property type="match status" value="1"/>
</dbReference>
<sequence>MDEFKILLPAVHLPNLHLLFTFRAVYHKEKGDVKKIQSCDSPIGFTWIKLFDSKNVTNDGEYNLPILSTFPLNYATYTLDKLEKYKNSTDLKFVDTAGRPIFKFKLDFHTNYHSMNPFLVELVSLVEQEKIDDNTADQVIKLLKVLESLESNAVITHLYVILNNVFDLIHQTNAAKSISLDKCQDIFKYAMRVLLRACGLMCHENRDHYLRGYIDNRFDPSFRSQKITVHEVIVEHLLTCFHFKTEPALLNNLYYSFWFFMAVIIKCFAIDACSNNRIIKNRQNFLRPNVADNLKKFAYSASILIKERLKEDSKFTKKITHHLSRFLTKCFSIIDRGLVMSLLSIIIKQFQDTDQDAVYLKFDILSDLANYKNFIPLNLPLDSPSTKNVIYHLRENSPEYGALHYPLYLIFSEVDKALDQGPESRKCAIKIIRNLIKKHHFDDRYESDDVQARIHMLYLPLLSILVKKYRVLVESAKKLIPDLLPAVDPNEYQRETGSSNTLDQRKWASHSKTSPAVSSEVLKSVVADPDGKLWTVSELRDVFIVFLRIVKCVDMSMVIEYLKSFSNYRFDNSRKSVSRTLSPQSKIISTDFIEKFLMTIKSSISLFGAGHLKNLKNFKLGISGFMPAGVKSQSMETITNYDEFISKNRRDLELNLHNETCMIVLDVMDSVYHAFKLQLEQDYGDNELMKEYFELIKTLLQAPTSMMVKKNLFALIRQLLAKSPSILFKGSNQYCYQLCVQILKLSNTQTEWLQTETKYFFYWCSEVTTHSAVSYTTDHTSRLSWPAPQLSTSANL</sequence>
<dbReference type="EMBL" id="JWZT01002281">
    <property type="protein sequence ID" value="KII69778.1"/>
    <property type="molecule type" value="Genomic_DNA"/>
</dbReference>
<gene>
    <name evidence="3" type="ORF">RF11_12661</name>
</gene>
<evidence type="ECO:0000313" key="3">
    <source>
        <dbReference type="EMBL" id="KII69778.1"/>
    </source>
</evidence>
<name>A0A0C2JK57_THEKT</name>
<keyword evidence="4" id="KW-1185">Reference proteome</keyword>
<proteinExistence type="inferred from homology"/>
<dbReference type="InterPro" id="IPR035892">
    <property type="entry name" value="C2_domain_sf"/>
</dbReference>
<dbReference type="Proteomes" id="UP000031668">
    <property type="component" value="Unassembled WGS sequence"/>
</dbReference>